<sequence>MGNGGAVTRKVLFVDIDGVLHRGNSYVAGKRIVSGAPSSIKLFEYLPVLDELLSSYPDIDVVLSSDWAYRFGVEPTLAMLPDSLLRKRATAATYQGCEFDEFLWPMLSRGAQVLDYVRRHSLDRWLAVDDRRDGFETCRERLVHCQSECGLGDRAVVELLRRRLHQYFS</sequence>
<evidence type="ECO:0000313" key="2">
    <source>
        <dbReference type="Proteomes" id="UP000494363"/>
    </source>
</evidence>
<dbReference type="Pfam" id="PF18143">
    <property type="entry name" value="HAD_SAK_2"/>
    <property type="match status" value="1"/>
</dbReference>
<organism evidence="1 2">
    <name type="scientific">Paraburkholderia humisilvae</name>
    <dbReference type="NCBI Taxonomy" id="627669"/>
    <lineage>
        <taxon>Bacteria</taxon>
        <taxon>Pseudomonadati</taxon>
        <taxon>Pseudomonadota</taxon>
        <taxon>Betaproteobacteria</taxon>
        <taxon>Burkholderiales</taxon>
        <taxon>Burkholderiaceae</taxon>
        <taxon>Paraburkholderia</taxon>
    </lineage>
</organism>
<dbReference type="Proteomes" id="UP000494363">
    <property type="component" value="Unassembled WGS sequence"/>
</dbReference>
<evidence type="ECO:0008006" key="3">
    <source>
        <dbReference type="Google" id="ProtNLM"/>
    </source>
</evidence>
<gene>
    <name evidence="1" type="ORF">LMG29542_02606</name>
</gene>
<accession>A0A6J5DPM2</accession>
<protein>
    <recommendedName>
        <fullName evidence="3">FCP1 homology domain-containing protein</fullName>
    </recommendedName>
</protein>
<keyword evidence="2" id="KW-1185">Reference proteome</keyword>
<name>A0A6J5DPM2_9BURK</name>
<dbReference type="EMBL" id="CADIKH010000010">
    <property type="protein sequence ID" value="CAB3755487.1"/>
    <property type="molecule type" value="Genomic_DNA"/>
</dbReference>
<dbReference type="AlphaFoldDB" id="A0A6J5DPM2"/>
<proteinExistence type="predicted"/>
<evidence type="ECO:0000313" key="1">
    <source>
        <dbReference type="EMBL" id="CAB3755487.1"/>
    </source>
</evidence>
<reference evidence="1 2" key="1">
    <citation type="submission" date="2020-04" db="EMBL/GenBank/DDBJ databases">
        <authorList>
            <person name="De Canck E."/>
        </authorList>
    </citation>
    <scope>NUCLEOTIDE SEQUENCE [LARGE SCALE GENOMIC DNA]</scope>
    <source>
        <strain evidence="1 2">LMG 29542</strain>
    </source>
</reference>